<keyword evidence="4" id="KW-1185">Reference proteome</keyword>
<sequence length="1022" mass="110783">MKFSVLKSLVEFMYCGETSVAEENLNPLMEAAKFFEVKGLSSMTKEGISDQTSPSQSSVPSVNGISPSGRGGRRPGAGRGRRTATIPMAQANPPTESAQILLSLSGNASGTPQASGRNARLTANQRLGKVVTQDGTIVDAPKTFIRNGSIVVNSDATATATARGALRGGFEPRRRGRRRNPANLMYGRSNNMAFKESEASRIAVENLKKEMDGQGDQRDESDVSLWNTNTIDKSPLLASLLSKAENSKLKAQNDGVCESTSVAGGDQETEGEGVSSSNAKYLEALKVAGLPTDVPILIDNGNGNYVTLTEEFLMNVMDGKEEYQFQVTEGTSEVQEVGEGIVLQDGTIVMDRKQVPVDLDKSMVSSSGDKKDAARPVRQLFVKERQPPAAKPSEPAPAPAPPLKSAKESISNNGSKRSVQEIINEAAEAELDPDAVILIEETENSKFEKYVVTSKEINALKALNEQMQQLKKQQAKDSSGLPVSPLANVGLIGGNTKIAELKLSLAKSKSTKSILSQMLECVQGLGRLKDKKILETSPLKADESKKIETSNVENKSEKVKGQPKLMQLEIIDGDGERIGGYQVEGTIIADKQSKTDKEDTNKTTQQNTGDNEMEVNTSNSAKEQIVLDQLPALKDEIEETPFIIEEQQHILQKEFEEIIDESVSNAENNMKDDDDDDVMNLLNMDNDVPESESITDCNLAEESVIGIPSDDKVEQSTIKEDDLLMHNLNPEEFELDKNDLIPDKDDSSLNDGGKNEEDVGGEEGGGGGEEEGGGGEAEEEGTERIVDKEVEENLCLDDSEQNIDRTLVENGLVLDDKSLSVEQALEVMMGDTLMKKIIKKDDVEVPGEDEDSSQPVPVRAVVLPEVTSDDSELQLVLEHEASQQGESSSGQEYQVVYVSEKDEMDSQNSQEIVIVEPPDELVLGETEKEEDMLEALVSLNATAVEEEGKEEDGGLPPEKELPKRRRDSMDDAAEQMLLDEGSSDAKRLKLSDSSGEESSCGEPLLTLVADQDDITMTCDGPS</sequence>
<accession>A0A482WPI2</accession>
<dbReference type="STRING" id="195883.A0A482WPI2"/>
<dbReference type="OrthoDB" id="6678352at2759"/>
<feature type="compositionally biased region" description="Acidic residues" evidence="1">
    <location>
        <begin position="768"/>
        <end position="781"/>
    </location>
</feature>
<reference evidence="3 4" key="1">
    <citation type="journal article" date="2017" name="Gigascience">
        <title>Genome sequence of the small brown planthopper, Laodelphax striatellus.</title>
        <authorList>
            <person name="Zhu J."/>
            <person name="Jiang F."/>
            <person name="Wang X."/>
            <person name="Yang P."/>
            <person name="Bao Y."/>
            <person name="Zhao W."/>
            <person name="Wang W."/>
            <person name="Lu H."/>
            <person name="Wang Q."/>
            <person name="Cui N."/>
            <person name="Li J."/>
            <person name="Chen X."/>
            <person name="Luo L."/>
            <person name="Yu J."/>
            <person name="Kang L."/>
            <person name="Cui F."/>
        </authorList>
    </citation>
    <scope>NUCLEOTIDE SEQUENCE [LARGE SCALE GENOMIC DNA]</scope>
    <source>
        <strain evidence="3">Lst14</strain>
    </source>
</reference>
<feature type="region of interest" description="Disordered" evidence="1">
    <location>
        <begin position="384"/>
        <end position="417"/>
    </location>
</feature>
<proteinExistence type="predicted"/>
<feature type="region of interest" description="Disordered" evidence="1">
    <location>
        <begin position="589"/>
        <end position="617"/>
    </location>
</feature>
<feature type="compositionally biased region" description="Basic and acidic residues" evidence="1">
    <location>
        <begin position="735"/>
        <end position="757"/>
    </location>
</feature>
<evidence type="ECO:0000256" key="1">
    <source>
        <dbReference type="SAM" id="MobiDB-lite"/>
    </source>
</evidence>
<dbReference type="InterPro" id="IPR011333">
    <property type="entry name" value="SKP1/BTB/POZ_sf"/>
</dbReference>
<name>A0A482WPI2_LAOST</name>
<dbReference type="Gene3D" id="3.30.710.10">
    <property type="entry name" value="Potassium Channel Kv1.1, Chain A"/>
    <property type="match status" value="1"/>
</dbReference>
<comment type="caution">
    <text evidence="3">The sequence shown here is derived from an EMBL/GenBank/DDBJ whole genome shotgun (WGS) entry which is preliminary data.</text>
</comment>
<evidence type="ECO:0000259" key="2">
    <source>
        <dbReference type="Pfam" id="PF00651"/>
    </source>
</evidence>
<dbReference type="Pfam" id="PF00651">
    <property type="entry name" value="BTB"/>
    <property type="match status" value="1"/>
</dbReference>
<feature type="region of interest" description="Disordered" evidence="1">
    <location>
        <begin position="734"/>
        <end position="797"/>
    </location>
</feature>
<feature type="compositionally biased region" description="Low complexity" evidence="1">
    <location>
        <begin position="49"/>
        <end position="68"/>
    </location>
</feature>
<evidence type="ECO:0000313" key="3">
    <source>
        <dbReference type="EMBL" id="RZF35081.1"/>
    </source>
</evidence>
<feature type="compositionally biased region" description="Polar residues" evidence="1">
    <location>
        <begin position="602"/>
        <end position="617"/>
    </location>
</feature>
<dbReference type="Proteomes" id="UP000291343">
    <property type="component" value="Unassembled WGS sequence"/>
</dbReference>
<evidence type="ECO:0000313" key="4">
    <source>
        <dbReference type="Proteomes" id="UP000291343"/>
    </source>
</evidence>
<feature type="compositionally biased region" description="Basic and acidic residues" evidence="1">
    <location>
        <begin position="591"/>
        <end position="601"/>
    </location>
</feature>
<protein>
    <recommendedName>
        <fullName evidence="2">BTB domain-containing protein</fullName>
    </recommendedName>
</protein>
<dbReference type="InterPro" id="IPR000210">
    <property type="entry name" value="BTB/POZ_dom"/>
</dbReference>
<dbReference type="InParanoid" id="A0A482WPI2"/>
<feature type="region of interest" description="Disordered" evidence="1">
    <location>
        <begin position="45"/>
        <end position="81"/>
    </location>
</feature>
<dbReference type="AlphaFoldDB" id="A0A482WPI2"/>
<dbReference type="EMBL" id="QKKF02029694">
    <property type="protein sequence ID" value="RZF35081.1"/>
    <property type="molecule type" value="Genomic_DNA"/>
</dbReference>
<gene>
    <name evidence="3" type="ORF">LSTR_LSTR009673</name>
</gene>
<feature type="compositionally biased region" description="Low complexity" evidence="1">
    <location>
        <begin position="991"/>
        <end position="1002"/>
    </location>
</feature>
<organism evidence="3 4">
    <name type="scientific">Laodelphax striatellus</name>
    <name type="common">Small brown planthopper</name>
    <name type="synonym">Delphax striatella</name>
    <dbReference type="NCBI Taxonomy" id="195883"/>
    <lineage>
        <taxon>Eukaryota</taxon>
        <taxon>Metazoa</taxon>
        <taxon>Ecdysozoa</taxon>
        <taxon>Arthropoda</taxon>
        <taxon>Hexapoda</taxon>
        <taxon>Insecta</taxon>
        <taxon>Pterygota</taxon>
        <taxon>Neoptera</taxon>
        <taxon>Paraneoptera</taxon>
        <taxon>Hemiptera</taxon>
        <taxon>Auchenorrhyncha</taxon>
        <taxon>Fulgoroidea</taxon>
        <taxon>Delphacidae</taxon>
        <taxon>Criomorphinae</taxon>
        <taxon>Laodelphax</taxon>
    </lineage>
</organism>
<feature type="region of interest" description="Disordered" evidence="1">
    <location>
        <begin position="940"/>
        <end position="1007"/>
    </location>
</feature>
<feature type="domain" description="BTB" evidence="2">
    <location>
        <begin position="1"/>
        <end position="48"/>
    </location>
</feature>